<comment type="caution">
    <text evidence="2">The sequence shown here is derived from an EMBL/GenBank/DDBJ whole genome shotgun (WGS) entry which is preliminary data.</text>
</comment>
<dbReference type="OrthoDB" id="2371799at2759"/>
<protein>
    <submittedName>
        <fullName evidence="2">9522_t:CDS:1</fullName>
    </submittedName>
</protein>
<organism evidence="2 3">
    <name type="scientific">Acaulospora morrowiae</name>
    <dbReference type="NCBI Taxonomy" id="94023"/>
    <lineage>
        <taxon>Eukaryota</taxon>
        <taxon>Fungi</taxon>
        <taxon>Fungi incertae sedis</taxon>
        <taxon>Mucoromycota</taxon>
        <taxon>Glomeromycotina</taxon>
        <taxon>Glomeromycetes</taxon>
        <taxon>Diversisporales</taxon>
        <taxon>Acaulosporaceae</taxon>
        <taxon>Acaulospora</taxon>
    </lineage>
</organism>
<gene>
    <name evidence="2" type="ORF">AMORRO_LOCUS11826</name>
</gene>
<name>A0A9N9ETX0_9GLOM</name>
<evidence type="ECO:0000256" key="1">
    <source>
        <dbReference type="SAM" id="MobiDB-lite"/>
    </source>
</evidence>
<reference evidence="2" key="1">
    <citation type="submission" date="2021-06" db="EMBL/GenBank/DDBJ databases">
        <authorList>
            <person name="Kallberg Y."/>
            <person name="Tangrot J."/>
            <person name="Rosling A."/>
        </authorList>
    </citation>
    <scope>NUCLEOTIDE SEQUENCE</scope>
    <source>
        <strain evidence="2">CL551</strain>
    </source>
</reference>
<evidence type="ECO:0000313" key="3">
    <source>
        <dbReference type="Proteomes" id="UP000789342"/>
    </source>
</evidence>
<dbReference type="AlphaFoldDB" id="A0A9N9ETX0"/>
<keyword evidence="3" id="KW-1185">Reference proteome</keyword>
<evidence type="ECO:0000313" key="2">
    <source>
        <dbReference type="EMBL" id="CAG8695376.1"/>
    </source>
</evidence>
<accession>A0A9N9ETX0</accession>
<proteinExistence type="predicted"/>
<feature type="region of interest" description="Disordered" evidence="1">
    <location>
        <begin position="55"/>
        <end position="77"/>
    </location>
</feature>
<dbReference type="Proteomes" id="UP000789342">
    <property type="component" value="Unassembled WGS sequence"/>
</dbReference>
<sequence>MAEKTDNRVCGTIQVTGKNCDSIRTEGQDVDLPGKQHYKCRRNILQRVWTLSREDSKDGTKYNTSPSESKSHVSQRKGKVKRFMFGVSIRCGPSPPSETTLKHNAVVAPASRVKTMLILQKASNIALTKKQSIYCRHPLGNCAESVSWEALRGQRKSRRNRAVLYSRTLRDKENN</sequence>
<dbReference type="EMBL" id="CAJVPV010015979">
    <property type="protein sequence ID" value="CAG8695376.1"/>
    <property type="molecule type" value="Genomic_DNA"/>
</dbReference>